<accession>A0A7J6KNK7</accession>
<dbReference type="AlphaFoldDB" id="A0A7J6KNK7"/>
<reference evidence="2 3" key="1">
    <citation type="submission" date="2020-04" db="EMBL/GenBank/DDBJ databases">
        <title>Perkinsus chesapeaki whole genome sequence.</title>
        <authorList>
            <person name="Bogema D.R."/>
        </authorList>
    </citation>
    <scope>NUCLEOTIDE SEQUENCE [LARGE SCALE GENOMIC DNA]</scope>
    <source>
        <strain evidence="2">ATCC PRA-425</strain>
    </source>
</reference>
<feature type="region of interest" description="Disordered" evidence="1">
    <location>
        <begin position="367"/>
        <end position="398"/>
    </location>
</feature>
<gene>
    <name evidence="2" type="ORF">FOL47_003132</name>
</gene>
<evidence type="ECO:0000256" key="1">
    <source>
        <dbReference type="SAM" id="MobiDB-lite"/>
    </source>
</evidence>
<comment type="caution">
    <text evidence="2">The sequence shown here is derived from an EMBL/GenBank/DDBJ whole genome shotgun (WGS) entry which is preliminary data.</text>
</comment>
<organism evidence="2 3">
    <name type="scientific">Perkinsus chesapeaki</name>
    <name type="common">Clam parasite</name>
    <name type="synonym">Perkinsus andrewsi</name>
    <dbReference type="NCBI Taxonomy" id="330153"/>
    <lineage>
        <taxon>Eukaryota</taxon>
        <taxon>Sar</taxon>
        <taxon>Alveolata</taxon>
        <taxon>Perkinsozoa</taxon>
        <taxon>Perkinsea</taxon>
        <taxon>Perkinsida</taxon>
        <taxon>Perkinsidae</taxon>
        <taxon>Perkinsus</taxon>
    </lineage>
</organism>
<sequence length="398" mass="42948">MDITLGTFVSTPDLAPTIVKVLARFKVTTVDVLKDVYEDVEARNTIGDECAKTFMSDSAVDEVLVSSPSTVAELSAASEQPEQQDSTSGEVPGANTTTATTVKKASVDYDKLEYQIIKARVIGALKRVAKSGRSDAQNDMEDTIQLVNSKALVTLGVIPSESVTLIPQLTEKIYKDPLGYYQLRSYREGETGRPKVVSGLNNESVWIKGLPKGVPIGTFEHWISAVCGWGVTVCIVLNENPVCVLEYASRVASLASQVGVAPALKYDNQYRMQLKANAHRLQAANTSLSLGKCFAECLRHNQSNDLMIQAYGSKEVRTNGNNSEGTNAVSRGQNSSVVVNRFTPGVCKYNRKDCPFPSCFGKGQQGGHWLRQAGDGKRSAQSLSPPVSSANSKVAKTN</sequence>
<feature type="compositionally biased region" description="Polar residues" evidence="1">
    <location>
        <begin position="379"/>
        <end position="398"/>
    </location>
</feature>
<keyword evidence="3" id="KW-1185">Reference proteome</keyword>
<feature type="region of interest" description="Disordered" evidence="1">
    <location>
        <begin position="71"/>
        <end position="97"/>
    </location>
</feature>
<evidence type="ECO:0000313" key="2">
    <source>
        <dbReference type="EMBL" id="KAF4648514.1"/>
    </source>
</evidence>
<protein>
    <submittedName>
        <fullName evidence="2">Uncharacterized protein</fullName>
    </submittedName>
</protein>
<dbReference type="OrthoDB" id="468650at2759"/>
<dbReference type="Proteomes" id="UP000591131">
    <property type="component" value="Unassembled WGS sequence"/>
</dbReference>
<dbReference type="EMBL" id="JAAPAO010001948">
    <property type="protein sequence ID" value="KAF4648514.1"/>
    <property type="molecule type" value="Genomic_DNA"/>
</dbReference>
<proteinExistence type="predicted"/>
<feature type="compositionally biased region" description="Polar residues" evidence="1">
    <location>
        <begin position="71"/>
        <end position="89"/>
    </location>
</feature>
<evidence type="ECO:0000313" key="3">
    <source>
        <dbReference type="Proteomes" id="UP000591131"/>
    </source>
</evidence>
<name>A0A7J6KNK7_PERCH</name>